<dbReference type="Proteomes" id="UP001187192">
    <property type="component" value="Unassembled WGS sequence"/>
</dbReference>
<keyword evidence="4" id="KW-1185">Reference proteome</keyword>
<comment type="similarity">
    <text evidence="1">Belongs to the thaumatin family.</text>
</comment>
<comment type="caution">
    <text evidence="2">The sequence shown here is derived from an EMBL/GenBank/DDBJ whole genome shotgun (WGS) entry which is preliminary data.</text>
</comment>
<evidence type="ECO:0000313" key="4">
    <source>
        <dbReference type="Proteomes" id="UP001187192"/>
    </source>
</evidence>
<sequence length="57" mass="6071">MSLIDGFNIPMDFSPINSAGRNTQSIKCTANIVGECPNELRVPGGCQGPCTIFKTPE</sequence>
<protein>
    <submittedName>
        <fullName evidence="2">Uncharacterized protein</fullName>
    </submittedName>
</protein>
<dbReference type="InterPro" id="IPR001938">
    <property type="entry name" value="Thaumatin"/>
</dbReference>
<accession>A0AA88JHJ8</accession>
<evidence type="ECO:0000313" key="2">
    <source>
        <dbReference type="EMBL" id="GMN72681.1"/>
    </source>
</evidence>
<dbReference type="EMBL" id="BTGU01015590">
    <property type="protein sequence ID" value="GMN72690.1"/>
    <property type="molecule type" value="Genomic_DNA"/>
</dbReference>
<proteinExistence type="inferred from homology"/>
<dbReference type="AlphaFoldDB" id="A0AA88JHJ8"/>
<dbReference type="EMBL" id="BTGU01015588">
    <property type="protein sequence ID" value="GMN72681.1"/>
    <property type="molecule type" value="Genomic_DNA"/>
</dbReference>
<gene>
    <name evidence="2" type="ORF">TIFTF001_054772</name>
    <name evidence="3" type="ORF">TIFTF001_054775</name>
</gene>
<name>A0AA88JHJ8_FICCA</name>
<reference evidence="2" key="1">
    <citation type="submission" date="2023-07" db="EMBL/GenBank/DDBJ databases">
        <title>draft genome sequence of fig (Ficus carica).</title>
        <authorList>
            <person name="Takahashi T."/>
            <person name="Nishimura K."/>
        </authorList>
    </citation>
    <scope>NUCLEOTIDE SEQUENCE</scope>
</reference>
<dbReference type="SUPFAM" id="SSF49870">
    <property type="entry name" value="Osmotin, thaumatin-like protein"/>
    <property type="match status" value="1"/>
</dbReference>
<dbReference type="Gene3D" id="2.60.110.10">
    <property type="entry name" value="Thaumatin"/>
    <property type="match status" value="1"/>
</dbReference>
<evidence type="ECO:0000256" key="1">
    <source>
        <dbReference type="ARBA" id="ARBA00010607"/>
    </source>
</evidence>
<dbReference type="PANTHER" id="PTHR31048">
    <property type="entry name" value="OS03G0233200 PROTEIN"/>
    <property type="match status" value="1"/>
</dbReference>
<dbReference type="InterPro" id="IPR037176">
    <property type="entry name" value="Osmotin/thaumatin-like_sf"/>
</dbReference>
<organism evidence="2 4">
    <name type="scientific">Ficus carica</name>
    <name type="common">Common fig</name>
    <dbReference type="NCBI Taxonomy" id="3494"/>
    <lineage>
        <taxon>Eukaryota</taxon>
        <taxon>Viridiplantae</taxon>
        <taxon>Streptophyta</taxon>
        <taxon>Embryophyta</taxon>
        <taxon>Tracheophyta</taxon>
        <taxon>Spermatophyta</taxon>
        <taxon>Magnoliopsida</taxon>
        <taxon>eudicotyledons</taxon>
        <taxon>Gunneridae</taxon>
        <taxon>Pentapetalae</taxon>
        <taxon>rosids</taxon>
        <taxon>fabids</taxon>
        <taxon>Rosales</taxon>
        <taxon>Moraceae</taxon>
        <taxon>Ficeae</taxon>
        <taxon>Ficus</taxon>
    </lineage>
</organism>
<dbReference type="PROSITE" id="PS51367">
    <property type="entry name" value="THAUMATIN_2"/>
    <property type="match status" value="1"/>
</dbReference>
<evidence type="ECO:0000313" key="3">
    <source>
        <dbReference type="EMBL" id="GMN72690.1"/>
    </source>
</evidence>
<dbReference type="Pfam" id="PF00314">
    <property type="entry name" value="Thaumatin"/>
    <property type="match status" value="1"/>
</dbReference>